<dbReference type="EMBL" id="PEXQ01000048">
    <property type="protein sequence ID" value="PIU15235.1"/>
    <property type="molecule type" value="Genomic_DNA"/>
</dbReference>
<evidence type="ECO:0000313" key="2">
    <source>
        <dbReference type="Proteomes" id="UP000229784"/>
    </source>
</evidence>
<name>A0A2M6XUH6_9BACT</name>
<comment type="caution">
    <text evidence="1">The sequence shown here is derived from an EMBL/GenBank/DDBJ whole genome shotgun (WGS) entry which is preliminary data.</text>
</comment>
<accession>A0A2M6XUH6</accession>
<dbReference type="AlphaFoldDB" id="A0A2M6XUH6"/>
<sequence length="88" mass="10657">MFYDNFKTKTKSREKGKNKVRKSLLAPGVYFQGSTPIRKIVLRPKVKQPNNPKPLPRRLPKWWFLSIFKNKAQFWCIVFYWAAREILW</sequence>
<protein>
    <submittedName>
        <fullName evidence="1">Uncharacterized protein</fullName>
    </submittedName>
</protein>
<dbReference type="Proteomes" id="UP000229784">
    <property type="component" value="Unassembled WGS sequence"/>
</dbReference>
<evidence type="ECO:0000313" key="1">
    <source>
        <dbReference type="EMBL" id="PIU15235.1"/>
    </source>
</evidence>
<proteinExistence type="predicted"/>
<gene>
    <name evidence="1" type="ORF">COT20_01960</name>
</gene>
<reference evidence="2" key="1">
    <citation type="submission" date="2017-09" db="EMBL/GenBank/DDBJ databases">
        <title>Depth-based differentiation of microbial function through sediment-hosted aquifers and enrichment of novel symbionts in the deep terrestrial subsurface.</title>
        <authorList>
            <person name="Probst A.J."/>
            <person name="Ladd B."/>
            <person name="Jarett J.K."/>
            <person name="Geller-Mcgrath D.E."/>
            <person name="Sieber C.M.K."/>
            <person name="Emerson J.B."/>
            <person name="Anantharaman K."/>
            <person name="Thomas B.C."/>
            <person name="Malmstrom R."/>
            <person name="Stieglmeier M."/>
            <person name="Klingl A."/>
            <person name="Woyke T."/>
            <person name="Ryan C.M."/>
            <person name="Banfield J.F."/>
        </authorList>
    </citation>
    <scope>NUCLEOTIDE SEQUENCE [LARGE SCALE GENOMIC DNA]</scope>
</reference>
<organism evidence="1 2">
    <name type="scientific">bacterium (Candidatus Gribaldobacteria) CG08_land_8_20_14_0_20_39_15</name>
    <dbReference type="NCBI Taxonomy" id="2014273"/>
    <lineage>
        <taxon>Bacteria</taxon>
        <taxon>Candidatus Gribaldobacteria</taxon>
    </lineage>
</organism>